<dbReference type="VEuPathDB" id="FungiDB:TRICI_003514"/>
<dbReference type="Pfam" id="PF03074">
    <property type="entry name" value="GCS"/>
    <property type="match status" value="1"/>
</dbReference>
<evidence type="ECO:0000256" key="10">
    <source>
        <dbReference type="RuleBase" id="RU367135"/>
    </source>
</evidence>
<dbReference type="AlphaFoldDB" id="A0A642V3N7"/>
<gene>
    <name evidence="12" type="ORF">TRICI_003514</name>
</gene>
<keyword evidence="13" id="KW-1185">Reference proteome</keyword>
<dbReference type="Gene3D" id="3.30.590.50">
    <property type="match status" value="2"/>
</dbReference>
<evidence type="ECO:0000256" key="5">
    <source>
        <dbReference type="ARBA" id="ARBA00022684"/>
    </source>
</evidence>
<dbReference type="PANTHER" id="PTHR11164">
    <property type="entry name" value="GLUTAMATE CYSTEINE LIGASE"/>
    <property type="match status" value="1"/>
</dbReference>
<dbReference type="PANTHER" id="PTHR11164:SF0">
    <property type="entry name" value="GLUTAMATE--CYSTEINE LIGASE CATALYTIC SUBUNIT"/>
    <property type="match status" value="1"/>
</dbReference>
<dbReference type="EMBL" id="SWFS01000256">
    <property type="protein sequence ID" value="KAA8912397.1"/>
    <property type="molecule type" value="Genomic_DNA"/>
</dbReference>
<dbReference type="SUPFAM" id="SSF55931">
    <property type="entry name" value="Glutamine synthetase/guanido kinase"/>
    <property type="match status" value="1"/>
</dbReference>
<evidence type="ECO:0000256" key="11">
    <source>
        <dbReference type="SAM" id="MobiDB-lite"/>
    </source>
</evidence>
<evidence type="ECO:0000256" key="6">
    <source>
        <dbReference type="ARBA" id="ARBA00022741"/>
    </source>
</evidence>
<evidence type="ECO:0000313" key="13">
    <source>
        <dbReference type="Proteomes" id="UP000761534"/>
    </source>
</evidence>
<keyword evidence="5 10" id="KW-0317">Glutathione biosynthesis</keyword>
<dbReference type="InterPro" id="IPR004308">
    <property type="entry name" value="GCS"/>
</dbReference>
<dbReference type="EC" id="6.3.2.2" evidence="3 10"/>
<evidence type="ECO:0000256" key="9">
    <source>
        <dbReference type="ARBA" id="ARBA00032122"/>
    </source>
</evidence>
<reference evidence="12" key="1">
    <citation type="journal article" date="2019" name="G3 (Bethesda)">
        <title>Genome Assemblies of Two Rare Opportunistic Yeast Pathogens: Diutina rugosa (syn. Candida rugosa) and Trichomonascus ciferrii (syn. Candida ciferrii).</title>
        <authorList>
            <person name="Mixao V."/>
            <person name="Saus E."/>
            <person name="Hansen A.P."/>
            <person name="Lass-Florl C."/>
            <person name="Gabaldon T."/>
        </authorList>
    </citation>
    <scope>NUCLEOTIDE SEQUENCE</scope>
    <source>
        <strain evidence="12">CBS 4856</strain>
    </source>
</reference>
<comment type="caution">
    <text evidence="12">The sequence shown here is derived from an EMBL/GenBank/DDBJ whole genome shotgun (WGS) entry which is preliminary data.</text>
</comment>
<dbReference type="GO" id="GO:0006750">
    <property type="term" value="P:glutathione biosynthetic process"/>
    <property type="evidence" value="ECO:0007669"/>
    <property type="project" value="UniProtKB-UniRule"/>
</dbReference>
<comment type="catalytic activity">
    <reaction evidence="10">
        <text>L-cysteine + L-glutamate + ATP = gamma-L-glutamyl-L-cysteine + ADP + phosphate + H(+)</text>
        <dbReference type="Rhea" id="RHEA:13285"/>
        <dbReference type="ChEBI" id="CHEBI:15378"/>
        <dbReference type="ChEBI" id="CHEBI:29985"/>
        <dbReference type="ChEBI" id="CHEBI:30616"/>
        <dbReference type="ChEBI" id="CHEBI:35235"/>
        <dbReference type="ChEBI" id="CHEBI:43474"/>
        <dbReference type="ChEBI" id="CHEBI:58173"/>
        <dbReference type="ChEBI" id="CHEBI:456216"/>
        <dbReference type="EC" id="6.3.2.2"/>
    </reaction>
</comment>
<evidence type="ECO:0000256" key="4">
    <source>
        <dbReference type="ARBA" id="ARBA00022598"/>
    </source>
</evidence>
<keyword evidence="7 10" id="KW-0067">ATP-binding</keyword>
<dbReference type="InterPro" id="IPR014746">
    <property type="entry name" value="Gln_synth/guanido_kin_cat_dom"/>
</dbReference>
<evidence type="ECO:0000256" key="8">
    <source>
        <dbReference type="ARBA" id="ARBA00030585"/>
    </source>
</evidence>
<evidence type="ECO:0000313" key="12">
    <source>
        <dbReference type="EMBL" id="KAA8912397.1"/>
    </source>
</evidence>
<comment type="pathway">
    <text evidence="1 10">Sulfur metabolism; glutathione biosynthesis; glutathione from L-cysteine and L-glutamate: step 1/2.</text>
</comment>
<dbReference type="GO" id="GO:0005524">
    <property type="term" value="F:ATP binding"/>
    <property type="evidence" value="ECO:0007669"/>
    <property type="project" value="UniProtKB-UniRule"/>
</dbReference>
<evidence type="ECO:0000256" key="1">
    <source>
        <dbReference type="ARBA" id="ARBA00005006"/>
    </source>
</evidence>
<dbReference type="GO" id="GO:0004357">
    <property type="term" value="F:glutamate-cysteine ligase activity"/>
    <property type="evidence" value="ECO:0007669"/>
    <property type="project" value="UniProtKB-UniRule"/>
</dbReference>
<comment type="similarity">
    <text evidence="2 10">Belongs to the glutamate--cysteine ligase type 3 family.</text>
</comment>
<dbReference type="Gene3D" id="1.10.8.960">
    <property type="match status" value="1"/>
</dbReference>
<evidence type="ECO:0000256" key="7">
    <source>
        <dbReference type="ARBA" id="ARBA00022840"/>
    </source>
</evidence>
<protein>
    <recommendedName>
        <fullName evidence="3 10">Glutamate--cysteine ligase</fullName>
        <ecNumber evidence="3 10">6.3.2.2</ecNumber>
    </recommendedName>
    <alternativeName>
        <fullName evidence="9 10">Gamma-ECS</fullName>
    </alternativeName>
    <alternativeName>
        <fullName evidence="8 10">Gamma-glutamylcysteine synthetase</fullName>
    </alternativeName>
</protein>
<dbReference type="FunFam" id="3.30.590.50:FF:000001">
    <property type="entry name" value="Glutamate-cysteine ligase Gcs1"/>
    <property type="match status" value="1"/>
</dbReference>
<keyword evidence="4 10" id="KW-0436">Ligase</keyword>
<dbReference type="FunFam" id="3.30.590.50:FF:000002">
    <property type="entry name" value="Glutamate--cysteine ligase catalytic subunit"/>
    <property type="match status" value="1"/>
</dbReference>
<dbReference type="UniPathway" id="UPA00142">
    <property type="reaction ID" value="UER00209"/>
</dbReference>
<organism evidence="12 13">
    <name type="scientific">Trichomonascus ciferrii</name>
    <dbReference type="NCBI Taxonomy" id="44093"/>
    <lineage>
        <taxon>Eukaryota</taxon>
        <taxon>Fungi</taxon>
        <taxon>Dikarya</taxon>
        <taxon>Ascomycota</taxon>
        <taxon>Saccharomycotina</taxon>
        <taxon>Dipodascomycetes</taxon>
        <taxon>Dipodascales</taxon>
        <taxon>Trichomonascaceae</taxon>
        <taxon>Trichomonascus</taxon>
        <taxon>Trichomonascus ciferrii complex</taxon>
    </lineage>
</organism>
<accession>A0A642V3N7</accession>
<name>A0A642V3N7_9ASCO</name>
<keyword evidence="6 10" id="KW-0547">Nucleotide-binding</keyword>
<evidence type="ECO:0000256" key="3">
    <source>
        <dbReference type="ARBA" id="ARBA00012220"/>
    </source>
</evidence>
<feature type="region of interest" description="Disordered" evidence="11">
    <location>
        <begin position="285"/>
        <end position="305"/>
    </location>
</feature>
<proteinExistence type="inferred from homology"/>
<sequence length="613" mass="69822">MYNSTKDKKGDRLLWGDEVECMVVEVDEDARTAKLSLRQAQILEDLEKAERAGELRDDNVSFHPEYGRYMLESTPSKPFSGEFEDLLQVEPNMALRRRIARRHMNENEIPLTLTSYPMLGAGEFCDPYTGTGTNNPASRSFFLPDEIINPHARFPTLTANIRWRRGEKVAINVPIYKDERTPDPFVDPTVPWNRDIFPEDANAREGAALRDHVYMDSMGFGMGCCCLQLTFQATDIDEARNLYDQLAPLTPIFLALTAASPAYRGYLSDQDARWNVIAGSVDDRTRTERGVDPAPPDWATHTHNSSPVIPKSRYDSIDCYISDTNACLAASPAHYNDQTLVVNNKVKDRLLEAGFDDLLATHFAHLFIRDPIVVFQELLEQDDAVDSDHFENIQSTNWQTMRFKPPPPGEESRIGWRVEFRPMEIQLTDFENAAFSIFIVLVTRVILSYNLNFYIPISRVDENMRQAHSRDAVNQSRFWFRTNIFPDDGKTAVGTYKQLTVNEIINGCSSAGFIGLVPLVRKYLHSMNVDLETLCQLDRYLQLVSKRASGELCTTATWIRNFVRAHSDYERDSRITQSINYDLIQTVNKITKGHGWDDPEVAASLLRGCKDFA</sequence>
<dbReference type="Proteomes" id="UP000761534">
    <property type="component" value="Unassembled WGS sequence"/>
</dbReference>
<evidence type="ECO:0000256" key="2">
    <source>
        <dbReference type="ARBA" id="ARBA00008100"/>
    </source>
</evidence>
<dbReference type="OrthoDB" id="7939818at2759"/>